<name>A0ABY4A4A9_9BURK</name>
<gene>
    <name evidence="1" type="primary">eboE</name>
    <name evidence="1" type="ORF">INH39_30165</name>
</gene>
<evidence type="ECO:0000313" key="2">
    <source>
        <dbReference type="Proteomes" id="UP000831532"/>
    </source>
</evidence>
<dbReference type="Proteomes" id="UP000831532">
    <property type="component" value="Chromosome"/>
</dbReference>
<reference evidence="1 2" key="1">
    <citation type="submission" date="2020-10" db="EMBL/GenBank/DDBJ databases">
        <title>Genome analysis of Massilia species.</title>
        <authorList>
            <person name="Jung D.-H."/>
        </authorList>
    </citation>
    <scope>NUCLEOTIDE SEQUENCE [LARGE SCALE GENOMIC DNA]</scope>
    <source>
        <strain evidence="2">sipir</strain>
    </source>
</reference>
<organism evidence="1 2">
    <name type="scientific">Massilia violaceinigra</name>
    <dbReference type="NCBI Taxonomy" id="2045208"/>
    <lineage>
        <taxon>Bacteria</taxon>
        <taxon>Pseudomonadati</taxon>
        <taxon>Pseudomonadota</taxon>
        <taxon>Betaproteobacteria</taxon>
        <taxon>Burkholderiales</taxon>
        <taxon>Oxalobacteraceae</taxon>
        <taxon>Telluria group</taxon>
        <taxon>Massilia</taxon>
    </lineage>
</organism>
<proteinExistence type="predicted"/>
<dbReference type="EMBL" id="CP063361">
    <property type="protein sequence ID" value="UOD29605.1"/>
    <property type="molecule type" value="Genomic_DNA"/>
</dbReference>
<evidence type="ECO:0000313" key="1">
    <source>
        <dbReference type="EMBL" id="UOD29605.1"/>
    </source>
</evidence>
<dbReference type="RefSeq" id="WP_243490822.1">
    <property type="nucleotide sequence ID" value="NZ_CP063361.1"/>
</dbReference>
<dbReference type="Gene3D" id="3.20.20.150">
    <property type="entry name" value="Divalent-metal-dependent TIM barrel enzymes"/>
    <property type="match status" value="1"/>
</dbReference>
<dbReference type="InterPro" id="IPR036237">
    <property type="entry name" value="Xyl_isomerase-like_sf"/>
</dbReference>
<protein>
    <submittedName>
        <fullName evidence="1">Metabolite traffic protein EboE</fullName>
    </submittedName>
</protein>
<keyword evidence="2" id="KW-1185">Reference proteome</keyword>
<dbReference type="NCBIfam" id="NF035939">
    <property type="entry name" value="TIM_EboE"/>
    <property type="match status" value="1"/>
</dbReference>
<dbReference type="SUPFAM" id="SSF51658">
    <property type="entry name" value="Xylose isomerase-like"/>
    <property type="match status" value="1"/>
</dbReference>
<sequence>MRLIHAGRLAHLSYCTNIHPGESWDEIGAALDRYIPQVRARLAQSGHAPPGPFGIGLRLSAAAAASLSEAPALRAFQQQLARLDAYVFTINAFPYGAFHGGRVKEQVYQPDWRHPQRLDFTLHAAHILAQLLPDGVEGSISTVPGAFGDAGEQAGAPIAANLIGAVAQLAALERASGKRIVLALEPEPACLLESVDDVLAFFAAHLSGPAANARLAALAGCDEAAAQVLLRRHLGVCFDVCHAAVGFEDPLAALARLHQAGIAVPKIQLSCAVRIARMHAGLAEAVARLDDGVYLHQVSVRGAQLRRYTDLPQALQAFRRGEAEGEWRIHCHVPVLAGADGELASTDEQLRAVLGALGGMARLPHLEVETYTWDVLPAAYRGGPKAHAIARELAAVIDALAA</sequence>
<accession>A0ABY4A4A9</accession>